<feature type="domain" description="Reverse transcriptase Ty1/copia-type" evidence="1">
    <location>
        <begin position="327"/>
        <end position="418"/>
    </location>
</feature>
<sequence>MYNSLYARLASSSHESFKQSRQIQVQKSVVRRLHAIFRSKVAGSPGEGVTIFPYANSTNSSPSQSLSISNPSILLTLLNIPQHTPLNSILIPNIQSAPIRPPTVDITCSSFMDTNATCQSLNVSSTVDTGNEINATTINLPDPPPPRNTHAMQTRAKSDIFKPKAFHITTALPTPTSYTEASKYPEWRTAMHEEFNALQAQGTWSLVPRLPSKNVVGCKWVFRIKYNPDGTIARHKARLVAKGYHQVQGFDFDETFSPVVKKPTIRIILALAAQYNWSLTQLDVKNDFFHGILQETVYMTQSTDFQDKTCPNHVCLLHKSLYADPSLFIRSVGSFLSYLLLYVDDIIVTGLDYLYIFVLKNQLALEFKISNLGPLKYFLGLEIQSSIDGIFVNQAKYLNDLLHTSGMTSAKSCITPMSTSLDLYTIAPPFNDPLLYRRLVGSLQYLTFTRPDIALSVNRVSQFMHKPTVIHFSAVKRILRYLCGTPTLGIKFRKGSFSLQTFCDSDWAADTSDRRSTSGFIAFLGSNPISWSSKKQSIVSRSSTEAEYCSLATTTADLYWIRQLLCDLHVPLKTSPTLWCDNVSAISLAHNPVFHARTKHIEIDYHFVWEKVLCKDISICYIYSNNQLADILTKPLLSPTFLHLRDKLLTQPESSV</sequence>
<gene>
    <name evidence="2" type="ORF">E6C27_scaffold316G001410</name>
</gene>
<name>A0A5A7TPR4_CUCMM</name>
<dbReference type="CDD" id="cd09272">
    <property type="entry name" value="RNase_HI_RT_Ty1"/>
    <property type="match status" value="1"/>
</dbReference>
<proteinExistence type="predicted"/>
<dbReference type="Proteomes" id="UP000321393">
    <property type="component" value="Unassembled WGS sequence"/>
</dbReference>
<feature type="domain" description="Reverse transcriptase Ty1/copia-type" evidence="1">
    <location>
        <begin position="203"/>
        <end position="322"/>
    </location>
</feature>
<organism evidence="2 3">
    <name type="scientific">Cucumis melo var. makuwa</name>
    <name type="common">Oriental melon</name>
    <dbReference type="NCBI Taxonomy" id="1194695"/>
    <lineage>
        <taxon>Eukaryota</taxon>
        <taxon>Viridiplantae</taxon>
        <taxon>Streptophyta</taxon>
        <taxon>Embryophyta</taxon>
        <taxon>Tracheophyta</taxon>
        <taxon>Spermatophyta</taxon>
        <taxon>Magnoliopsida</taxon>
        <taxon>eudicotyledons</taxon>
        <taxon>Gunneridae</taxon>
        <taxon>Pentapetalae</taxon>
        <taxon>rosids</taxon>
        <taxon>fabids</taxon>
        <taxon>Cucurbitales</taxon>
        <taxon>Cucurbitaceae</taxon>
        <taxon>Benincaseae</taxon>
        <taxon>Cucumis</taxon>
    </lineage>
</organism>
<dbReference type="InterPro" id="IPR013103">
    <property type="entry name" value="RVT_2"/>
</dbReference>
<protein>
    <submittedName>
        <fullName evidence="2">Mitochondrial protein</fullName>
    </submittedName>
</protein>
<dbReference type="OrthoDB" id="414945at2759"/>
<evidence type="ECO:0000259" key="1">
    <source>
        <dbReference type="Pfam" id="PF07727"/>
    </source>
</evidence>
<accession>A0A5A7TPR4</accession>
<reference evidence="2 3" key="1">
    <citation type="submission" date="2019-08" db="EMBL/GenBank/DDBJ databases">
        <title>Draft genome sequences of two oriental melons (Cucumis melo L. var makuwa).</title>
        <authorList>
            <person name="Kwon S.-Y."/>
        </authorList>
    </citation>
    <scope>NUCLEOTIDE SEQUENCE [LARGE SCALE GENOMIC DNA]</scope>
    <source>
        <strain evidence="3">cv. SW 3</strain>
        <tissue evidence="2">Leaf</tissue>
    </source>
</reference>
<evidence type="ECO:0000313" key="3">
    <source>
        <dbReference type="Proteomes" id="UP000321393"/>
    </source>
</evidence>
<dbReference type="SUPFAM" id="SSF56672">
    <property type="entry name" value="DNA/RNA polymerases"/>
    <property type="match status" value="1"/>
</dbReference>
<dbReference type="EMBL" id="SSTE01014625">
    <property type="protein sequence ID" value="KAA0045362.1"/>
    <property type="molecule type" value="Genomic_DNA"/>
</dbReference>
<evidence type="ECO:0000313" key="2">
    <source>
        <dbReference type="EMBL" id="KAA0045362.1"/>
    </source>
</evidence>
<dbReference type="PANTHER" id="PTHR11439">
    <property type="entry name" value="GAG-POL-RELATED RETROTRANSPOSON"/>
    <property type="match status" value="1"/>
</dbReference>
<dbReference type="PANTHER" id="PTHR11439:SF455">
    <property type="entry name" value="RLK (RECEPTOR-LIKE PROTEIN KINASE) 8, PUTATIVE-RELATED"/>
    <property type="match status" value="1"/>
</dbReference>
<dbReference type="AlphaFoldDB" id="A0A5A7TPR4"/>
<dbReference type="Pfam" id="PF07727">
    <property type="entry name" value="RVT_2"/>
    <property type="match status" value="2"/>
</dbReference>
<dbReference type="InterPro" id="IPR043502">
    <property type="entry name" value="DNA/RNA_pol_sf"/>
</dbReference>
<comment type="caution">
    <text evidence="2">The sequence shown here is derived from an EMBL/GenBank/DDBJ whole genome shotgun (WGS) entry which is preliminary data.</text>
</comment>